<feature type="compositionally biased region" description="Low complexity" evidence="1">
    <location>
        <begin position="45"/>
        <end position="73"/>
    </location>
</feature>
<feature type="region of interest" description="Disordered" evidence="1">
    <location>
        <begin position="158"/>
        <end position="198"/>
    </location>
</feature>
<feature type="compositionally biased region" description="Low complexity" evidence="1">
    <location>
        <begin position="1"/>
        <end position="13"/>
    </location>
</feature>
<sequence length="198" mass="20926">MGSGARSVGRGASQETSVPSETAREMTFRGESGFGDGVVAISPESGALPASPGVSAAAGTTTAADTTMRTATPSARKRRHRTGNGRLRRNASDPPPVIEYPVCSARRGPGPTSRTAKSYQIATCAKPQGIDFLAHRHNPTRPSGDRPQRFPAMMFFQEARSRSSAGRPTRVTRSTSGDSARRAPAVHCSRVRFTNGSK</sequence>
<feature type="compositionally biased region" description="Polar residues" evidence="1">
    <location>
        <begin position="162"/>
        <end position="178"/>
    </location>
</feature>
<protein>
    <submittedName>
        <fullName evidence="2">Unannotated protein</fullName>
    </submittedName>
</protein>
<accession>A0A6J6I5T9</accession>
<evidence type="ECO:0000313" key="2">
    <source>
        <dbReference type="EMBL" id="CAB4616108.1"/>
    </source>
</evidence>
<proteinExistence type="predicted"/>
<dbReference type="AlphaFoldDB" id="A0A6J6I5T9"/>
<gene>
    <name evidence="2" type="ORF">UFOPK1835_01413</name>
</gene>
<organism evidence="2">
    <name type="scientific">freshwater metagenome</name>
    <dbReference type="NCBI Taxonomy" id="449393"/>
    <lineage>
        <taxon>unclassified sequences</taxon>
        <taxon>metagenomes</taxon>
        <taxon>ecological metagenomes</taxon>
    </lineage>
</organism>
<feature type="compositionally biased region" description="Basic residues" evidence="1">
    <location>
        <begin position="75"/>
        <end position="89"/>
    </location>
</feature>
<reference evidence="2" key="1">
    <citation type="submission" date="2020-05" db="EMBL/GenBank/DDBJ databases">
        <authorList>
            <person name="Chiriac C."/>
            <person name="Salcher M."/>
            <person name="Ghai R."/>
            <person name="Kavagutti S V."/>
        </authorList>
    </citation>
    <scope>NUCLEOTIDE SEQUENCE</scope>
</reference>
<name>A0A6J6I5T9_9ZZZZ</name>
<evidence type="ECO:0000256" key="1">
    <source>
        <dbReference type="SAM" id="MobiDB-lite"/>
    </source>
</evidence>
<dbReference type="EMBL" id="CAEZUP010000064">
    <property type="protein sequence ID" value="CAB4616108.1"/>
    <property type="molecule type" value="Genomic_DNA"/>
</dbReference>
<feature type="region of interest" description="Disordered" evidence="1">
    <location>
        <begin position="1"/>
        <end position="118"/>
    </location>
</feature>